<evidence type="ECO:0000256" key="10">
    <source>
        <dbReference type="PIRSR" id="PIRSR000362-2"/>
    </source>
</evidence>
<dbReference type="InterPro" id="IPR021163">
    <property type="entry name" value="Ferredox_Rdtase_adrenod"/>
</dbReference>
<feature type="binding site" evidence="10">
    <location>
        <position position="439"/>
    </location>
    <ligand>
        <name>NADP(+)</name>
        <dbReference type="ChEBI" id="CHEBI:58349"/>
    </ligand>
</feature>
<dbReference type="InterPro" id="IPR055275">
    <property type="entry name" value="Ferredox_Rdtase"/>
</dbReference>
<feature type="binding site" evidence="10">
    <location>
        <position position="265"/>
    </location>
    <ligand>
        <name>NADP(+)</name>
        <dbReference type="ChEBI" id="CHEBI:58349"/>
    </ligand>
</feature>
<keyword evidence="5 8" id="KW-0521">NADP</keyword>
<organism evidence="12 13">
    <name type="scientific">Tribonema minus</name>
    <dbReference type="NCBI Taxonomy" id="303371"/>
    <lineage>
        <taxon>Eukaryota</taxon>
        <taxon>Sar</taxon>
        <taxon>Stramenopiles</taxon>
        <taxon>Ochrophyta</taxon>
        <taxon>PX clade</taxon>
        <taxon>Xanthophyceae</taxon>
        <taxon>Tribonematales</taxon>
        <taxon>Tribonemataceae</taxon>
        <taxon>Tribonema</taxon>
    </lineage>
</organism>
<evidence type="ECO:0000256" key="2">
    <source>
        <dbReference type="ARBA" id="ARBA00008312"/>
    </source>
</evidence>
<evidence type="ECO:0000256" key="3">
    <source>
        <dbReference type="ARBA" id="ARBA00022630"/>
    </source>
</evidence>
<feature type="binding site" evidence="9">
    <location>
        <position position="64"/>
    </location>
    <ligand>
        <name>FAD</name>
        <dbReference type="ChEBI" id="CHEBI:57692"/>
    </ligand>
</feature>
<evidence type="ECO:0000313" key="12">
    <source>
        <dbReference type="EMBL" id="KAG5191717.1"/>
    </source>
</evidence>
<dbReference type="EMBL" id="JAFCMP010000015">
    <property type="protein sequence ID" value="KAG5191717.1"/>
    <property type="molecule type" value="Genomic_DNA"/>
</dbReference>
<feature type="binding site" evidence="9">
    <location>
        <begin position="439"/>
        <end position="441"/>
    </location>
    <ligand>
        <name>FAD</name>
        <dbReference type="ChEBI" id="CHEBI:57692"/>
    </ligand>
</feature>
<sequence>MTFTKTSPKSLAVLRRHSQKLQGSTAVRGLANRTLSACAAASDSPTSGNDKPPLRVCVVGSGPAGFYTTKYLLKEQGLSDRGITIDIVDRLPTPYGLVRSGVAPDHPEVKAAQNDFEQVASDPRVSFFGNVTVGSDVSVAQLRELYHAVVIAHGAGGDRSLGVPGEDLDGVLTARAFVNWYNGHPDCADLGPRIAAALRHSDTAVVIGVGNVALDCARILAKGADALRSTDIAAHALEALSAAAPKRIVVAGRRGAAQASFTIKELRELTRIELSLSAAQGVACAVREDELRLSDAAPPPPQDRAKQRIMALLGAVAEASKVPPPHSREVQLRFLLSPRRMVPSPADPARVGAIEMERTALVAADDGSGAVRAKGTGVTETIDCGLVLTSIGYRTLPLDDLPYDARRATVACAGGGASPRVENAPGTYCAGWARRGPSGIIGTNILDAKFAAAALAEDAASGALPGAAEARWVISVRSAAALAEDAALGAAGGGGRAVRTQALLSDSAVAVVDWTGYQRIDAAERARGAAASKPREKVVRVAEMLSLARGSGAD</sequence>
<evidence type="ECO:0000256" key="5">
    <source>
        <dbReference type="ARBA" id="ARBA00022857"/>
    </source>
</evidence>
<feature type="binding site" evidence="9">
    <location>
        <position position="133"/>
    </location>
    <ligand>
        <name>FAD</name>
        <dbReference type="ChEBI" id="CHEBI:57692"/>
    </ligand>
</feature>
<dbReference type="GO" id="GO:0016491">
    <property type="term" value="F:oxidoreductase activity"/>
    <property type="evidence" value="ECO:0007669"/>
    <property type="project" value="UniProtKB-KW"/>
</dbReference>
<reference evidence="12" key="1">
    <citation type="submission" date="2021-02" db="EMBL/GenBank/DDBJ databases">
        <title>First Annotated Genome of the Yellow-green Alga Tribonema minus.</title>
        <authorList>
            <person name="Mahan K.M."/>
        </authorList>
    </citation>
    <scope>NUCLEOTIDE SEQUENCE</scope>
    <source>
        <strain evidence="12">UTEX B ZZ1240</strain>
    </source>
</reference>
<evidence type="ECO:0000313" key="13">
    <source>
        <dbReference type="Proteomes" id="UP000664859"/>
    </source>
</evidence>
<dbReference type="Pfam" id="PF07992">
    <property type="entry name" value="Pyr_redox_2"/>
    <property type="match status" value="1"/>
</dbReference>
<dbReference type="Gene3D" id="3.50.50.60">
    <property type="entry name" value="FAD/NAD(P)-binding domain"/>
    <property type="match status" value="1"/>
</dbReference>
<evidence type="ECO:0000256" key="6">
    <source>
        <dbReference type="ARBA" id="ARBA00023002"/>
    </source>
</evidence>
<dbReference type="PIRSF" id="PIRSF000362">
    <property type="entry name" value="FNR"/>
    <property type="match status" value="1"/>
</dbReference>
<keyword evidence="4 8" id="KW-0274">FAD</keyword>
<keyword evidence="13" id="KW-1185">Reference proteome</keyword>
<dbReference type="InterPro" id="IPR036188">
    <property type="entry name" value="FAD/NAD-bd_sf"/>
</dbReference>
<proteinExistence type="inferred from homology"/>
<accession>A0A835ZC91</accession>
<dbReference type="PRINTS" id="PR00419">
    <property type="entry name" value="ADXRDTASE"/>
</dbReference>
<feature type="binding site" evidence="9">
    <location>
        <position position="97"/>
    </location>
    <ligand>
        <name>FAD</name>
        <dbReference type="ChEBI" id="CHEBI:57692"/>
    </ligand>
</feature>
<keyword evidence="8" id="KW-0496">Mitochondrion</keyword>
<dbReference type="SUPFAM" id="SSF51971">
    <property type="entry name" value="Nucleotide-binding domain"/>
    <property type="match status" value="1"/>
</dbReference>
<protein>
    <recommendedName>
        <fullName evidence="8">NADPH:adrenodoxin oxidoreductase, mitochondrial</fullName>
        <ecNumber evidence="8">1.18.1.6</ecNumber>
    </recommendedName>
</protein>
<evidence type="ECO:0000259" key="11">
    <source>
        <dbReference type="Pfam" id="PF07992"/>
    </source>
</evidence>
<evidence type="ECO:0000256" key="1">
    <source>
        <dbReference type="ARBA" id="ARBA00001974"/>
    </source>
</evidence>
<name>A0A835ZC91_9STRA</name>
<comment type="similarity">
    <text evidence="2 8">Belongs to the ferredoxin--NADP reductase type 1 family.</text>
</comment>
<keyword evidence="6 8" id="KW-0560">Oxidoreductase</keyword>
<feature type="binding site" evidence="10">
    <location>
        <begin position="253"/>
        <end position="254"/>
    </location>
    <ligand>
        <name>NADP(+)</name>
        <dbReference type="ChEBI" id="CHEBI:58349"/>
    </ligand>
</feature>
<dbReference type="Gene3D" id="3.40.50.720">
    <property type="entry name" value="NAD(P)-binding Rossmann-like Domain"/>
    <property type="match status" value="1"/>
</dbReference>
<comment type="subcellular location">
    <subcellularLocation>
        <location evidence="8">Mitochondrion</location>
    </subcellularLocation>
</comment>
<keyword evidence="3 8" id="KW-0285">Flavoprotein</keyword>
<dbReference type="GO" id="GO:0005739">
    <property type="term" value="C:mitochondrion"/>
    <property type="evidence" value="ECO:0007669"/>
    <property type="project" value="UniProtKB-SubCell"/>
</dbReference>
<dbReference type="OrthoDB" id="333024at2759"/>
<comment type="cofactor">
    <cofactor evidence="1 8 9">
        <name>FAD</name>
        <dbReference type="ChEBI" id="CHEBI:57692"/>
    </cofactor>
</comment>
<evidence type="ECO:0000256" key="9">
    <source>
        <dbReference type="PIRSR" id="PIRSR000362-1"/>
    </source>
</evidence>
<feature type="domain" description="FAD/NAD(P)-binding" evidence="11">
    <location>
        <begin position="55"/>
        <end position="225"/>
    </location>
</feature>
<evidence type="ECO:0000256" key="4">
    <source>
        <dbReference type="ARBA" id="ARBA00022827"/>
    </source>
</evidence>
<dbReference type="EC" id="1.18.1.6" evidence="8"/>
<gene>
    <name evidence="12" type="ORF">JKP88DRAFT_259505</name>
</gene>
<evidence type="ECO:0000256" key="8">
    <source>
        <dbReference type="PIRNR" id="PIRNR000362"/>
    </source>
</evidence>
<comment type="catalytic activity">
    <reaction evidence="7 8">
        <text>2 reduced [adrenodoxin] + NADP(+) + H(+) = 2 oxidized [adrenodoxin] + NADPH</text>
        <dbReference type="Rhea" id="RHEA:42312"/>
        <dbReference type="Rhea" id="RHEA-COMP:9998"/>
        <dbReference type="Rhea" id="RHEA-COMP:9999"/>
        <dbReference type="ChEBI" id="CHEBI:15378"/>
        <dbReference type="ChEBI" id="CHEBI:33737"/>
        <dbReference type="ChEBI" id="CHEBI:33738"/>
        <dbReference type="ChEBI" id="CHEBI:57783"/>
        <dbReference type="ChEBI" id="CHEBI:58349"/>
        <dbReference type="EC" id="1.18.1.6"/>
    </reaction>
</comment>
<dbReference type="Proteomes" id="UP000664859">
    <property type="component" value="Unassembled WGS sequence"/>
</dbReference>
<dbReference type="PANTHER" id="PTHR48467">
    <property type="entry name" value="GLUTAMATE SYNTHASE 1 [NADH], CHLOROPLASTIC-LIKE"/>
    <property type="match status" value="1"/>
</dbReference>
<dbReference type="InterPro" id="IPR023753">
    <property type="entry name" value="FAD/NAD-binding_dom"/>
</dbReference>
<dbReference type="AlphaFoldDB" id="A0A835ZC91"/>
<comment type="caution">
    <text evidence="12">The sequence shown here is derived from an EMBL/GenBank/DDBJ whole genome shotgun (WGS) entry which is preliminary data.</text>
</comment>
<evidence type="ECO:0000256" key="7">
    <source>
        <dbReference type="ARBA" id="ARBA00048933"/>
    </source>
</evidence>
<dbReference type="PANTHER" id="PTHR48467:SF1">
    <property type="entry name" value="GLUTAMATE SYNTHASE 1 [NADH], CHLOROPLASTIC-LIKE"/>
    <property type="match status" value="1"/>
</dbReference>
<feature type="binding site" evidence="9">
    <location>
        <position position="432"/>
    </location>
    <ligand>
        <name>FAD</name>
        <dbReference type="ChEBI" id="CHEBI:57692"/>
    </ligand>
</feature>